<keyword evidence="3" id="KW-1185">Reference proteome</keyword>
<evidence type="ECO:0000313" key="2">
    <source>
        <dbReference type="EMBL" id="POM76010.1"/>
    </source>
</evidence>
<feature type="compositionally biased region" description="Basic and acidic residues" evidence="1">
    <location>
        <begin position="130"/>
        <end position="139"/>
    </location>
</feature>
<dbReference type="Proteomes" id="UP000237271">
    <property type="component" value="Unassembled WGS sequence"/>
</dbReference>
<proteinExistence type="predicted"/>
<feature type="compositionally biased region" description="Basic and acidic residues" evidence="1">
    <location>
        <begin position="23"/>
        <end position="38"/>
    </location>
</feature>
<evidence type="ECO:0000256" key="1">
    <source>
        <dbReference type="SAM" id="MobiDB-lite"/>
    </source>
</evidence>
<feature type="non-terminal residue" evidence="2">
    <location>
        <position position="389"/>
    </location>
</feature>
<organism evidence="2 3">
    <name type="scientific">Phytophthora palmivora</name>
    <dbReference type="NCBI Taxonomy" id="4796"/>
    <lineage>
        <taxon>Eukaryota</taxon>
        <taxon>Sar</taxon>
        <taxon>Stramenopiles</taxon>
        <taxon>Oomycota</taxon>
        <taxon>Peronosporomycetes</taxon>
        <taxon>Peronosporales</taxon>
        <taxon>Peronosporaceae</taxon>
        <taxon>Phytophthora</taxon>
    </lineage>
</organism>
<dbReference type="AlphaFoldDB" id="A0A2P4YDW7"/>
<feature type="region of interest" description="Disordered" evidence="1">
    <location>
        <begin position="1"/>
        <end position="238"/>
    </location>
</feature>
<sequence length="389" mass="43042">MDPLDLLTGSYSTENDVVMMRQEAYETGEHAQEEKNEDNSSSSSSDSEDEPDQDMDFPTTQVLVQELVDVEMKEVESEKPPMSPVAIRSPVKARASPAKPRNSPAKPRNSPAKVRSSPVKARASPVLVDVEMKEVESEKPPMSPVAIRSPVKARASPAKPRNSPAKVRSSPVKAHASPVKVRSSPVKARASPVKARSSPAKVRSSPAKMRSPVKARSPAKPRSSPVKAVKPPVAPSPIVERLAEAEKKAEEEDETPEEFRAKGAEGKFTKVFPVVAKLVETGGWQIAQGMNTLFCAMPGVQFFNFKPNINVFDSKIKACWKFIQIAGEKKVDTEDTELWNMLWPIVEKEFGWFTMMCGPETWFVKPNTKFENFLPNETVFQSKKRAVLK</sequence>
<feature type="compositionally biased region" description="Acidic residues" evidence="1">
    <location>
        <begin position="46"/>
        <end position="55"/>
    </location>
</feature>
<reference evidence="2 3" key="1">
    <citation type="journal article" date="2017" name="Genome Biol. Evol.">
        <title>Phytophthora megakarya and P. palmivora, closely related causal agents of cacao black pod rot, underwent increases in genome sizes and gene numbers by different mechanisms.</title>
        <authorList>
            <person name="Ali S.S."/>
            <person name="Shao J."/>
            <person name="Lary D.J."/>
            <person name="Kronmiller B."/>
            <person name="Shen D."/>
            <person name="Strem M.D."/>
            <person name="Amoako-Attah I."/>
            <person name="Akrofi A.Y."/>
            <person name="Begoude B.A."/>
            <person name="Ten Hoopen G.M."/>
            <person name="Coulibaly K."/>
            <person name="Kebe B.I."/>
            <person name="Melnick R.L."/>
            <person name="Guiltinan M.J."/>
            <person name="Tyler B.M."/>
            <person name="Meinhardt L.W."/>
            <person name="Bailey B.A."/>
        </authorList>
    </citation>
    <scope>NUCLEOTIDE SEQUENCE [LARGE SCALE GENOMIC DNA]</scope>
    <source>
        <strain evidence="3">sbr112.9</strain>
    </source>
</reference>
<accession>A0A2P4YDW7</accession>
<name>A0A2P4YDW7_9STRA</name>
<protein>
    <submittedName>
        <fullName evidence="2">SH3 domain containing protein</fullName>
    </submittedName>
</protein>
<dbReference type="OrthoDB" id="70537at2759"/>
<feature type="compositionally biased region" description="Low complexity" evidence="1">
    <location>
        <begin position="220"/>
        <end position="231"/>
    </location>
</feature>
<feature type="compositionally biased region" description="Basic and acidic residues" evidence="1">
    <location>
        <begin position="70"/>
        <end position="79"/>
    </location>
</feature>
<gene>
    <name evidence="2" type="ORF">PHPALM_6798</name>
</gene>
<evidence type="ECO:0000313" key="3">
    <source>
        <dbReference type="Proteomes" id="UP000237271"/>
    </source>
</evidence>
<comment type="caution">
    <text evidence="2">The sequence shown here is derived from an EMBL/GenBank/DDBJ whole genome shotgun (WGS) entry which is preliminary data.</text>
</comment>
<dbReference type="EMBL" id="NCKW01003568">
    <property type="protein sequence ID" value="POM76010.1"/>
    <property type="molecule type" value="Genomic_DNA"/>
</dbReference>